<organism evidence="2 3">
    <name type="scientific">Dichanthelium oligosanthes</name>
    <dbReference type="NCBI Taxonomy" id="888268"/>
    <lineage>
        <taxon>Eukaryota</taxon>
        <taxon>Viridiplantae</taxon>
        <taxon>Streptophyta</taxon>
        <taxon>Embryophyta</taxon>
        <taxon>Tracheophyta</taxon>
        <taxon>Spermatophyta</taxon>
        <taxon>Magnoliopsida</taxon>
        <taxon>Liliopsida</taxon>
        <taxon>Poales</taxon>
        <taxon>Poaceae</taxon>
        <taxon>PACMAD clade</taxon>
        <taxon>Panicoideae</taxon>
        <taxon>Panicodae</taxon>
        <taxon>Paniceae</taxon>
        <taxon>Dichantheliinae</taxon>
        <taxon>Dichanthelium</taxon>
    </lineage>
</organism>
<keyword evidence="1" id="KW-0812">Transmembrane</keyword>
<name>A0A1E5V203_9POAL</name>
<dbReference type="EMBL" id="LWDX02054421">
    <property type="protein sequence ID" value="OEL19180.1"/>
    <property type="molecule type" value="Genomic_DNA"/>
</dbReference>
<reference evidence="2 3" key="1">
    <citation type="submission" date="2016-09" db="EMBL/GenBank/DDBJ databases">
        <title>The draft genome of Dichanthelium oligosanthes: A C3 panicoid grass species.</title>
        <authorList>
            <person name="Studer A.J."/>
            <person name="Schnable J.C."/>
            <person name="Brutnell T.P."/>
        </authorList>
    </citation>
    <scope>NUCLEOTIDE SEQUENCE [LARGE SCALE GENOMIC DNA]</scope>
    <source>
        <strain evidence="3">cv. Kellogg 1175</strain>
        <tissue evidence="2">Leaf</tissue>
    </source>
</reference>
<feature type="transmembrane region" description="Helical" evidence="1">
    <location>
        <begin position="96"/>
        <end position="118"/>
    </location>
</feature>
<dbReference type="PANTHER" id="PTHR33530">
    <property type="entry name" value="OS01G0147100 PROTEIN"/>
    <property type="match status" value="1"/>
</dbReference>
<sequence length="119" mass="12068">MVLGGTTWWRDEEEAGGGAAATELHHQAVSEAGMLGLAVASAAIALVVSEPPPWLHWDAYFVALSGPFFVGVAQVAASVVRATTGGARRAARTSKVVYASAVALLGVAAGLALASLLIR</sequence>
<evidence type="ECO:0000313" key="3">
    <source>
        <dbReference type="Proteomes" id="UP000095767"/>
    </source>
</evidence>
<dbReference type="Proteomes" id="UP000095767">
    <property type="component" value="Unassembled WGS sequence"/>
</dbReference>
<accession>A0A1E5V203</accession>
<proteinExistence type="predicted"/>
<feature type="transmembrane region" description="Helical" evidence="1">
    <location>
        <begin position="60"/>
        <end position="84"/>
    </location>
</feature>
<evidence type="ECO:0000256" key="1">
    <source>
        <dbReference type="SAM" id="Phobius"/>
    </source>
</evidence>
<evidence type="ECO:0000313" key="2">
    <source>
        <dbReference type="EMBL" id="OEL19180.1"/>
    </source>
</evidence>
<keyword evidence="1" id="KW-0472">Membrane</keyword>
<dbReference type="PANTHER" id="PTHR33530:SF4">
    <property type="entry name" value="OS01G0145800 PROTEIN"/>
    <property type="match status" value="1"/>
</dbReference>
<keyword evidence="3" id="KW-1185">Reference proteome</keyword>
<protein>
    <submittedName>
        <fullName evidence="2">Uncharacterized protein</fullName>
    </submittedName>
</protein>
<dbReference type="OrthoDB" id="673362at2759"/>
<keyword evidence="1" id="KW-1133">Transmembrane helix</keyword>
<gene>
    <name evidence="2" type="ORF">BAE44_0019800</name>
</gene>
<dbReference type="InterPro" id="IPR022149">
    <property type="entry name" value="DUF3681"/>
</dbReference>
<dbReference type="AlphaFoldDB" id="A0A1E5V203"/>
<comment type="caution">
    <text evidence="2">The sequence shown here is derived from an EMBL/GenBank/DDBJ whole genome shotgun (WGS) entry which is preliminary data.</text>
</comment>